<organism evidence="1 2">
    <name type="scientific">Silvibacterium dinghuense</name>
    <dbReference type="NCBI Taxonomy" id="1560006"/>
    <lineage>
        <taxon>Bacteria</taxon>
        <taxon>Pseudomonadati</taxon>
        <taxon>Acidobacteriota</taxon>
        <taxon>Terriglobia</taxon>
        <taxon>Terriglobales</taxon>
        <taxon>Acidobacteriaceae</taxon>
        <taxon>Silvibacterium</taxon>
    </lineage>
</organism>
<keyword evidence="2" id="KW-1185">Reference proteome</keyword>
<sequence length="162" mass="18284">MQNAKDSFYITLRNRLATVNPNRTMTLRGITRPGILVEDAEAPMPQMLLDAFTLRWTKLETDTQLPSILAQIACEIHYATAGTQGNMELDRGRALEEMDDELLQILCPSSTPKYNYTTTPATQMGTMIFWSQALFSTTTITRERLERVATVNVFAFQEQGEA</sequence>
<evidence type="ECO:0000313" key="1">
    <source>
        <dbReference type="EMBL" id="RXS97752.1"/>
    </source>
</evidence>
<reference evidence="1 2" key="1">
    <citation type="journal article" date="2016" name="Int. J. Syst. Evol. Microbiol.">
        <title>Acidipila dinghuensis sp. nov., an acidobacterium isolated from forest soil.</title>
        <authorList>
            <person name="Jiang Y.W."/>
            <person name="Wang J."/>
            <person name="Chen M.H."/>
            <person name="Lv Y.Y."/>
            <person name="Qiu L.H."/>
        </authorList>
    </citation>
    <scope>NUCLEOTIDE SEQUENCE [LARGE SCALE GENOMIC DNA]</scope>
    <source>
        <strain evidence="1 2">DHOF10</strain>
    </source>
</reference>
<dbReference type="RefSeq" id="WP_129207531.1">
    <property type="nucleotide sequence ID" value="NZ_BMGU01000001.1"/>
</dbReference>
<evidence type="ECO:0000313" key="2">
    <source>
        <dbReference type="Proteomes" id="UP000290253"/>
    </source>
</evidence>
<dbReference type="OrthoDB" id="118259at2"/>
<comment type="caution">
    <text evidence="1">The sequence shown here is derived from an EMBL/GenBank/DDBJ whole genome shotgun (WGS) entry which is preliminary data.</text>
</comment>
<proteinExistence type="predicted"/>
<gene>
    <name evidence="1" type="ORF">ESZ00_07785</name>
</gene>
<dbReference type="EMBL" id="SDMK01000001">
    <property type="protein sequence ID" value="RXS97752.1"/>
    <property type="molecule type" value="Genomic_DNA"/>
</dbReference>
<name>A0A4V1NW06_9BACT</name>
<protein>
    <submittedName>
        <fullName evidence="1">Uncharacterized protein</fullName>
    </submittedName>
</protein>
<dbReference type="AlphaFoldDB" id="A0A4V1NW06"/>
<dbReference type="Proteomes" id="UP000290253">
    <property type="component" value="Unassembled WGS sequence"/>
</dbReference>
<accession>A0A4V1NW06</accession>